<gene>
    <name evidence="2" type="ORF">PR001_g18887</name>
    <name evidence="1" type="ORF">PR002_g19733</name>
    <name evidence="3" type="ORF">PR003_g23885</name>
</gene>
<dbReference type="InterPro" id="IPR043128">
    <property type="entry name" value="Rev_trsase/Diguanyl_cyclase"/>
</dbReference>
<dbReference type="PANTHER" id="PTHR33064:SF37">
    <property type="entry name" value="RIBONUCLEASE H"/>
    <property type="match status" value="1"/>
</dbReference>
<dbReference type="InterPro" id="IPR051320">
    <property type="entry name" value="Viral_Replic_Matur_Polypro"/>
</dbReference>
<keyword evidence="5" id="KW-1185">Reference proteome</keyword>
<organism evidence="3 5">
    <name type="scientific">Phytophthora rubi</name>
    <dbReference type="NCBI Taxonomy" id="129364"/>
    <lineage>
        <taxon>Eukaryota</taxon>
        <taxon>Sar</taxon>
        <taxon>Stramenopiles</taxon>
        <taxon>Oomycota</taxon>
        <taxon>Peronosporomycetes</taxon>
        <taxon>Peronosporales</taxon>
        <taxon>Peronosporaceae</taxon>
        <taxon>Phytophthora</taxon>
    </lineage>
</organism>
<name>A0A6A4CRM5_9STRA</name>
<evidence type="ECO:0000313" key="4">
    <source>
        <dbReference type="Proteomes" id="UP000429607"/>
    </source>
</evidence>
<evidence type="ECO:0008006" key="7">
    <source>
        <dbReference type="Google" id="ProtNLM"/>
    </source>
</evidence>
<proteinExistence type="predicted"/>
<evidence type="ECO:0000313" key="2">
    <source>
        <dbReference type="EMBL" id="KAE9000071.1"/>
    </source>
</evidence>
<dbReference type="AlphaFoldDB" id="A0A6A4CRM5"/>
<evidence type="ECO:0000313" key="6">
    <source>
        <dbReference type="Proteomes" id="UP000435112"/>
    </source>
</evidence>
<reference evidence="3 5" key="1">
    <citation type="submission" date="2018-08" db="EMBL/GenBank/DDBJ databases">
        <title>Genomic investigation of the strawberry pathogen Phytophthora fragariae indicates pathogenicity is determined by transcriptional variation in three key races.</title>
        <authorList>
            <person name="Adams T.M."/>
            <person name="Armitage A.D."/>
            <person name="Sobczyk M.K."/>
            <person name="Bates H.J."/>
            <person name="Dunwell J.M."/>
            <person name="Nellist C.F."/>
            <person name="Harrison R.J."/>
        </authorList>
    </citation>
    <scope>NUCLEOTIDE SEQUENCE [LARGE SCALE GENOMIC DNA]</scope>
    <source>
        <strain evidence="2 4">SCRP249</strain>
        <strain evidence="1 6">SCRP324</strain>
        <strain evidence="3 5">SCRP333</strain>
    </source>
</reference>
<dbReference type="Proteomes" id="UP000429607">
    <property type="component" value="Unassembled WGS sequence"/>
</dbReference>
<sequence>MQSFLGSLNYYSKFIEDYAIYAAVLYELREVDFAAMNKPENRPRIRNLAAAVGNDMEEAGNLAEVDLRWIRAQKSFAKLNEKVASTPILRHFRPELQPVVAVYAND</sequence>
<dbReference type="EMBL" id="QXFT01002592">
    <property type="protein sequence ID" value="KAE9295903.1"/>
    <property type="molecule type" value="Genomic_DNA"/>
</dbReference>
<dbReference type="Proteomes" id="UP000435112">
    <property type="component" value="Unassembled WGS sequence"/>
</dbReference>
<evidence type="ECO:0000313" key="1">
    <source>
        <dbReference type="EMBL" id="KAE8995090.1"/>
    </source>
</evidence>
<dbReference type="OrthoDB" id="116530at2759"/>
<evidence type="ECO:0000313" key="5">
    <source>
        <dbReference type="Proteomes" id="UP000434957"/>
    </source>
</evidence>
<comment type="caution">
    <text evidence="3">The sequence shown here is derived from an EMBL/GenBank/DDBJ whole genome shotgun (WGS) entry which is preliminary data.</text>
</comment>
<dbReference type="PANTHER" id="PTHR33064">
    <property type="entry name" value="POL PROTEIN"/>
    <property type="match status" value="1"/>
</dbReference>
<evidence type="ECO:0000313" key="3">
    <source>
        <dbReference type="EMBL" id="KAE9295903.1"/>
    </source>
</evidence>
<protein>
    <recommendedName>
        <fullName evidence="7">Reverse transcriptase</fullName>
    </recommendedName>
</protein>
<dbReference type="InterPro" id="IPR043502">
    <property type="entry name" value="DNA/RNA_pol_sf"/>
</dbReference>
<dbReference type="Proteomes" id="UP000434957">
    <property type="component" value="Unassembled WGS sequence"/>
</dbReference>
<dbReference type="SUPFAM" id="SSF56672">
    <property type="entry name" value="DNA/RNA polymerases"/>
    <property type="match status" value="1"/>
</dbReference>
<dbReference type="Gene3D" id="3.30.70.270">
    <property type="match status" value="1"/>
</dbReference>
<dbReference type="EMBL" id="QXFU01001812">
    <property type="protein sequence ID" value="KAE8995090.1"/>
    <property type="molecule type" value="Genomic_DNA"/>
</dbReference>
<accession>A0A6A4CRM5</accession>
<dbReference type="EMBL" id="QXFV01001703">
    <property type="protein sequence ID" value="KAE9000071.1"/>
    <property type="molecule type" value="Genomic_DNA"/>
</dbReference>